<feature type="region of interest" description="Disordered" evidence="1">
    <location>
        <begin position="1"/>
        <end position="54"/>
    </location>
</feature>
<gene>
    <name evidence="2" type="ORF">DFR50_101281</name>
</gene>
<keyword evidence="3" id="KW-1185">Reference proteome</keyword>
<dbReference type="AlphaFoldDB" id="A0A366FW21"/>
<comment type="caution">
    <text evidence="2">The sequence shown here is derived from an EMBL/GenBank/DDBJ whole genome shotgun (WGS) entry which is preliminary data.</text>
</comment>
<dbReference type="Proteomes" id="UP000253529">
    <property type="component" value="Unassembled WGS sequence"/>
</dbReference>
<accession>A0A366FW21</accession>
<name>A0A366FW21_9HYPH</name>
<feature type="compositionally biased region" description="Low complexity" evidence="1">
    <location>
        <begin position="8"/>
        <end position="21"/>
    </location>
</feature>
<evidence type="ECO:0000313" key="3">
    <source>
        <dbReference type="Proteomes" id="UP000253529"/>
    </source>
</evidence>
<organism evidence="2 3">
    <name type="scientific">Roseiarcus fermentans</name>
    <dbReference type="NCBI Taxonomy" id="1473586"/>
    <lineage>
        <taxon>Bacteria</taxon>
        <taxon>Pseudomonadati</taxon>
        <taxon>Pseudomonadota</taxon>
        <taxon>Alphaproteobacteria</taxon>
        <taxon>Hyphomicrobiales</taxon>
        <taxon>Roseiarcaceae</taxon>
        <taxon>Roseiarcus</taxon>
    </lineage>
</organism>
<protein>
    <submittedName>
        <fullName evidence="2">Uncharacterized protein</fullName>
    </submittedName>
</protein>
<sequence length="91" mass="9565">MKTSPPDAVAAVAARAATMTGGRRRTPESTVRHPSAGNLEGSDAAAPIGDTGEASEKANSAFAFDIAGERHIGLRRRRWNADAQTPRSRHA</sequence>
<proteinExistence type="predicted"/>
<evidence type="ECO:0000313" key="2">
    <source>
        <dbReference type="EMBL" id="RBP18336.1"/>
    </source>
</evidence>
<evidence type="ECO:0000256" key="1">
    <source>
        <dbReference type="SAM" id="MobiDB-lite"/>
    </source>
</evidence>
<dbReference type="EMBL" id="QNRK01000001">
    <property type="protein sequence ID" value="RBP18336.1"/>
    <property type="molecule type" value="Genomic_DNA"/>
</dbReference>
<reference evidence="2 3" key="1">
    <citation type="submission" date="2018-06" db="EMBL/GenBank/DDBJ databases">
        <title>Genomic Encyclopedia of Type Strains, Phase IV (KMG-IV): sequencing the most valuable type-strain genomes for metagenomic binning, comparative biology and taxonomic classification.</title>
        <authorList>
            <person name="Goeker M."/>
        </authorList>
    </citation>
    <scope>NUCLEOTIDE SEQUENCE [LARGE SCALE GENOMIC DNA]</scope>
    <source>
        <strain evidence="2 3">DSM 24875</strain>
    </source>
</reference>